<dbReference type="PANTHER" id="PTHR33048">
    <property type="entry name" value="PTH11-LIKE INTEGRAL MEMBRANE PROTEIN (AFU_ORTHOLOGUE AFUA_5G11245)"/>
    <property type="match status" value="1"/>
</dbReference>
<evidence type="ECO:0000256" key="1">
    <source>
        <dbReference type="ARBA" id="ARBA00004141"/>
    </source>
</evidence>
<dbReference type="Proteomes" id="UP000504636">
    <property type="component" value="Unplaced"/>
</dbReference>
<dbReference type="InterPro" id="IPR052337">
    <property type="entry name" value="SAT4-like"/>
</dbReference>
<reference evidence="10" key="2">
    <citation type="submission" date="2020-04" db="EMBL/GenBank/DDBJ databases">
        <authorList>
            <consortium name="NCBI Genome Project"/>
        </authorList>
    </citation>
    <scope>NUCLEOTIDE SEQUENCE</scope>
    <source>
        <strain evidence="10">CBS 304.34</strain>
    </source>
</reference>
<comment type="similarity">
    <text evidence="5">Belongs to the SAT4 family.</text>
</comment>
<accession>A0A6A6Z6Z4</accession>
<protein>
    <recommendedName>
        <fullName evidence="7">Rhodopsin domain-containing protein</fullName>
    </recommendedName>
</protein>
<dbReference type="InterPro" id="IPR049326">
    <property type="entry name" value="Rhodopsin_dom_fungi"/>
</dbReference>
<evidence type="ECO:0000256" key="5">
    <source>
        <dbReference type="ARBA" id="ARBA00038359"/>
    </source>
</evidence>
<dbReference type="GeneID" id="54453473"/>
<evidence type="ECO:0000259" key="7">
    <source>
        <dbReference type="Pfam" id="PF20684"/>
    </source>
</evidence>
<reference evidence="8 10" key="1">
    <citation type="journal article" date="2020" name="Stud. Mycol.">
        <title>101 Dothideomycetes genomes: a test case for predicting lifestyles and emergence of pathogens.</title>
        <authorList>
            <person name="Haridas S."/>
            <person name="Albert R."/>
            <person name="Binder M."/>
            <person name="Bloem J."/>
            <person name="Labutti K."/>
            <person name="Salamov A."/>
            <person name="Andreopoulos B."/>
            <person name="Baker S."/>
            <person name="Barry K."/>
            <person name="Bills G."/>
            <person name="Bluhm B."/>
            <person name="Cannon C."/>
            <person name="Castanera R."/>
            <person name="Culley D."/>
            <person name="Daum C."/>
            <person name="Ezra D."/>
            <person name="Gonzalez J."/>
            <person name="Henrissat B."/>
            <person name="Kuo A."/>
            <person name="Liang C."/>
            <person name="Lipzen A."/>
            <person name="Lutzoni F."/>
            <person name="Magnuson J."/>
            <person name="Mondo S."/>
            <person name="Nolan M."/>
            <person name="Ohm R."/>
            <person name="Pangilinan J."/>
            <person name="Park H.-J."/>
            <person name="Ramirez L."/>
            <person name="Alfaro M."/>
            <person name="Sun H."/>
            <person name="Tritt A."/>
            <person name="Yoshinaga Y."/>
            <person name="Zwiers L.-H."/>
            <person name="Turgeon B."/>
            <person name="Goodwin S."/>
            <person name="Spatafora J."/>
            <person name="Crous P."/>
            <person name="Grigoriev I."/>
        </authorList>
    </citation>
    <scope>NUCLEOTIDE SEQUENCE</scope>
    <source>
        <strain evidence="8 10">CBS 304.34</strain>
    </source>
</reference>
<evidence type="ECO:0000313" key="9">
    <source>
        <dbReference type="Proteomes" id="UP000504636"/>
    </source>
</evidence>
<keyword evidence="9" id="KW-1185">Reference proteome</keyword>
<evidence type="ECO:0000256" key="2">
    <source>
        <dbReference type="ARBA" id="ARBA00022692"/>
    </source>
</evidence>
<dbReference type="GO" id="GO:0016020">
    <property type="term" value="C:membrane"/>
    <property type="evidence" value="ECO:0007669"/>
    <property type="project" value="UniProtKB-SubCell"/>
</dbReference>
<dbReference type="EMBL" id="MU003693">
    <property type="protein sequence ID" value="KAF2816015.1"/>
    <property type="molecule type" value="Genomic_DNA"/>
</dbReference>
<feature type="transmembrane region" description="Helical" evidence="6">
    <location>
        <begin position="135"/>
        <end position="155"/>
    </location>
</feature>
<keyword evidence="2 6" id="KW-0812">Transmembrane</keyword>
<dbReference type="PANTHER" id="PTHR33048:SF96">
    <property type="entry name" value="INTEGRAL MEMBRANE PROTEIN"/>
    <property type="match status" value="1"/>
</dbReference>
<comment type="subcellular location">
    <subcellularLocation>
        <location evidence="1">Membrane</location>
        <topology evidence="1">Multi-pass membrane protein</topology>
    </subcellularLocation>
</comment>
<sequence>MNRNPFLDKWQKSTNFRSCLHVTLLSFCSSSTTEDLIISQYPPKVVKKINYVLLAETFYVLATTSLKIALGLFFLRILTKPWQRKTFYVILSISSVYGCLYIFVVIFQCKDPRDLSIHVITDTCLPDTFLLTAGYLYSSINTITDWTFVLVPLLMLSTPNMDRKTKFSVGIIMALGAVGSVGSILRIVYVKGIIFGPDFFDNTALLHRIQIGM</sequence>
<feature type="transmembrane region" description="Helical" evidence="6">
    <location>
        <begin position="57"/>
        <end position="75"/>
    </location>
</feature>
<evidence type="ECO:0000313" key="8">
    <source>
        <dbReference type="EMBL" id="KAF2816015.1"/>
    </source>
</evidence>
<feature type="transmembrane region" description="Helical" evidence="6">
    <location>
        <begin position="167"/>
        <end position="189"/>
    </location>
</feature>
<proteinExistence type="inferred from homology"/>
<gene>
    <name evidence="8 10" type="ORF">BDZ99DRAFT_127109</name>
</gene>
<dbReference type="AlphaFoldDB" id="A0A6A6Z6Z4"/>
<evidence type="ECO:0000256" key="6">
    <source>
        <dbReference type="SAM" id="Phobius"/>
    </source>
</evidence>
<organism evidence="8">
    <name type="scientific">Mytilinidion resinicola</name>
    <dbReference type="NCBI Taxonomy" id="574789"/>
    <lineage>
        <taxon>Eukaryota</taxon>
        <taxon>Fungi</taxon>
        <taxon>Dikarya</taxon>
        <taxon>Ascomycota</taxon>
        <taxon>Pezizomycotina</taxon>
        <taxon>Dothideomycetes</taxon>
        <taxon>Pleosporomycetidae</taxon>
        <taxon>Mytilinidiales</taxon>
        <taxon>Mytilinidiaceae</taxon>
        <taxon>Mytilinidion</taxon>
    </lineage>
</organism>
<dbReference type="Pfam" id="PF20684">
    <property type="entry name" value="Fung_rhodopsin"/>
    <property type="match status" value="1"/>
</dbReference>
<reference evidence="10" key="3">
    <citation type="submission" date="2025-04" db="UniProtKB">
        <authorList>
            <consortium name="RefSeq"/>
        </authorList>
    </citation>
    <scope>IDENTIFICATION</scope>
    <source>
        <strain evidence="10">CBS 304.34</strain>
    </source>
</reference>
<keyword evidence="3 6" id="KW-1133">Transmembrane helix</keyword>
<feature type="domain" description="Rhodopsin" evidence="7">
    <location>
        <begin position="40"/>
        <end position="192"/>
    </location>
</feature>
<dbReference type="OrthoDB" id="4682787at2759"/>
<dbReference type="RefSeq" id="XP_033582979.1">
    <property type="nucleotide sequence ID" value="XM_033712580.1"/>
</dbReference>
<name>A0A6A6Z6Z4_9PEZI</name>
<evidence type="ECO:0000313" key="10">
    <source>
        <dbReference type="RefSeq" id="XP_033582979.1"/>
    </source>
</evidence>
<evidence type="ECO:0000256" key="4">
    <source>
        <dbReference type="ARBA" id="ARBA00023136"/>
    </source>
</evidence>
<keyword evidence="4 6" id="KW-0472">Membrane</keyword>
<feature type="transmembrane region" description="Helical" evidence="6">
    <location>
        <begin position="87"/>
        <end position="107"/>
    </location>
</feature>
<evidence type="ECO:0000256" key="3">
    <source>
        <dbReference type="ARBA" id="ARBA00022989"/>
    </source>
</evidence>